<proteinExistence type="inferred from homology"/>
<evidence type="ECO:0000256" key="2">
    <source>
        <dbReference type="ARBA" id="ARBA00022448"/>
    </source>
</evidence>
<reference evidence="9 10" key="1">
    <citation type="journal article" date="2015" name="Environ. Microbiol.">
        <title>Genome analyses suggest the presence of polyploidy and recent human-driven expansions in eight global populations of the honeybee pathogen Nosema ceranae.</title>
        <authorList>
            <person name="Pelin A."/>
            <person name="Selman M."/>
            <person name="Aris-Brosou S."/>
            <person name="Farinelli L."/>
            <person name="Corradi N."/>
        </authorList>
    </citation>
    <scope>NUCLEOTIDE SEQUENCE [LARGE SCALE GENOMIC DNA]</scope>
    <source>
        <strain evidence="9 10">PA08 1199</strain>
    </source>
</reference>
<dbReference type="GO" id="GO:0005789">
    <property type="term" value="C:endoplasmic reticulum membrane"/>
    <property type="evidence" value="ECO:0007669"/>
    <property type="project" value="TreeGrafter"/>
</dbReference>
<keyword evidence="2" id="KW-0813">Transport</keyword>
<dbReference type="OrthoDB" id="15356at2759"/>
<dbReference type="Proteomes" id="UP000034350">
    <property type="component" value="Unassembled WGS sequence"/>
</dbReference>
<dbReference type="VEuPathDB" id="MicrosporidiaDB:AAJ76_5600018334"/>
<keyword evidence="10" id="KW-1185">Reference proteome</keyword>
<sequence length="80" mass="9189">MFGLFTMFYGFLLIGNALVILDDKRFLSKIGLPLSQEHRNFLGEKRKKIVDLLNGLRTVLRIPLIIVNILCIIYELLLGN</sequence>
<dbReference type="PANTHER" id="PTHR15858">
    <property type="entry name" value="IMMEDIATE EARLY RESPONSE 3-INTERACTING PROTEIN 1"/>
    <property type="match status" value="1"/>
</dbReference>
<evidence type="ECO:0000313" key="10">
    <source>
        <dbReference type="Proteomes" id="UP000034350"/>
    </source>
</evidence>
<evidence type="ECO:0000256" key="6">
    <source>
        <dbReference type="ARBA" id="ARBA00023136"/>
    </source>
</evidence>
<protein>
    <submittedName>
        <fullName evidence="9">Protein transport protein yos1</fullName>
    </submittedName>
</protein>
<dbReference type="GO" id="GO:0006888">
    <property type="term" value="P:endoplasmic reticulum to Golgi vesicle-mediated transport"/>
    <property type="evidence" value="ECO:0007669"/>
    <property type="project" value="TreeGrafter"/>
</dbReference>
<comment type="subcellular location">
    <subcellularLocation>
        <location evidence="1">Membrane</location>
    </subcellularLocation>
</comment>
<keyword evidence="5 8" id="KW-1133">Transmembrane helix</keyword>
<dbReference type="GeneID" id="36320943"/>
<dbReference type="InterPro" id="IPR013880">
    <property type="entry name" value="Yos1"/>
</dbReference>
<evidence type="ECO:0000256" key="7">
    <source>
        <dbReference type="ARBA" id="ARBA00024203"/>
    </source>
</evidence>
<dbReference type="AlphaFoldDB" id="A0A0F9WNN3"/>
<dbReference type="GO" id="GO:0030134">
    <property type="term" value="C:COPII-coated ER to Golgi transport vesicle"/>
    <property type="evidence" value="ECO:0007669"/>
    <property type="project" value="TreeGrafter"/>
</dbReference>
<organism evidence="9 10">
    <name type="scientific">Vairimorpha ceranae</name>
    <dbReference type="NCBI Taxonomy" id="40302"/>
    <lineage>
        <taxon>Eukaryota</taxon>
        <taxon>Fungi</taxon>
        <taxon>Fungi incertae sedis</taxon>
        <taxon>Microsporidia</taxon>
        <taxon>Nosematidae</taxon>
        <taxon>Vairimorpha</taxon>
    </lineage>
</organism>
<feature type="transmembrane region" description="Helical" evidence="8">
    <location>
        <begin position="6"/>
        <end position="21"/>
    </location>
</feature>
<evidence type="ECO:0000256" key="1">
    <source>
        <dbReference type="ARBA" id="ARBA00004370"/>
    </source>
</evidence>
<comment type="similarity">
    <text evidence="7">Belongs to the YOS1 family.</text>
</comment>
<gene>
    <name evidence="9" type="ORF">AAJ76_5600018334</name>
</gene>
<dbReference type="PANTHER" id="PTHR15858:SF0">
    <property type="entry name" value="IMMEDIATE EARLY RESPONSE 3-INTERACTING PROTEIN 1"/>
    <property type="match status" value="1"/>
</dbReference>
<accession>A0A0F9WNN3</accession>
<dbReference type="GO" id="GO:0015031">
    <property type="term" value="P:protein transport"/>
    <property type="evidence" value="ECO:0007669"/>
    <property type="project" value="UniProtKB-KW"/>
</dbReference>
<dbReference type="GO" id="GO:0000139">
    <property type="term" value="C:Golgi membrane"/>
    <property type="evidence" value="ECO:0007669"/>
    <property type="project" value="TreeGrafter"/>
</dbReference>
<dbReference type="RefSeq" id="XP_024330355.1">
    <property type="nucleotide sequence ID" value="XM_024475995.1"/>
</dbReference>
<dbReference type="EMBL" id="JPQZ01000056">
    <property type="protein sequence ID" value="KKO74613.1"/>
    <property type="molecule type" value="Genomic_DNA"/>
</dbReference>
<evidence type="ECO:0000256" key="8">
    <source>
        <dbReference type="SAM" id="Phobius"/>
    </source>
</evidence>
<evidence type="ECO:0000256" key="3">
    <source>
        <dbReference type="ARBA" id="ARBA00022692"/>
    </source>
</evidence>
<evidence type="ECO:0000313" key="9">
    <source>
        <dbReference type="EMBL" id="KKO74613.1"/>
    </source>
</evidence>
<feature type="transmembrane region" description="Helical" evidence="8">
    <location>
        <begin position="58"/>
        <end position="77"/>
    </location>
</feature>
<comment type="caution">
    <text evidence="9">The sequence shown here is derived from an EMBL/GenBank/DDBJ whole genome shotgun (WGS) entry which is preliminary data.</text>
</comment>
<keyword evidence="3 8" id="KW-0812">Transmembrane</keyword>
<dbReference type="VEuPathDB" id="MicrosporidiaDB:G9O61_00g013100"/>
<dbReference type="Pfam" id="PF08571">
    <property type="entry name" value="Yos1"/>
    <property type="match status" value="1"/>
</dbReference>
<keyword evidence="4" id="KW-0653">Protein transport</keyword>
<evidence type="ECO:0000256" key="5">
    <source>
        <dbReference type="ARBA" id="ARBA00022989"/>
    </source>
</evidence>
<name>A0A0F9WNN3_9MICR</name>
<evidence type="ECO:0000256" key="4">
    <source>
        <dbReference type="ARBA" id="ARBA00022927"/>
    </source>
</evidence>
<keyword evidence="6 8" id="KW-0472">Membrane</keyword>